<reference evidence="3" key="1">
    <citation type="submission" date="2011-07" db="EMBL/GenBank/DDBJ databases">
        <authorList>
            <consortium name="Caenorhabditis brenneri Sequencing and Analysis Consortium"/>
            <person name="Wilson R.K."/>
        </authorList>
    </citation>
    <scope>NUCLEOTIDE SEQUENCE [LARGE SCALE GENOMIC DNA]</scope>
    <source>
        <strain evidence="3">PB2801</strain>
    </source>
</reference>
<feature type="region of interest" description="Disordered" evidence="1">
    <location>
        <begin position="101"/>
        <end position="124"/>
    </location>
</feature>
<gene>
    <name evidence="2" type="ORF">CAEBREN_10263</name>
</gene>
<dbReference type="InParanoid" id="G0NB89"/>
<feature type="compositionally biased region" description="Polar residues" evidence="1">
    <location>
        <begin position="115"/>
        <end position="124"/>
    </location>
</feature>
<keyword evidence="3" id="KW-1185">Reference proteome</keyword>
<name>G0NB89_CAEBE</name>
<evidence type="ECO:0000313" key="3">
    <source>
        <dbReference type="Proteomes" id="UP000008068"/>
    </source>
</evidence>
<organism evidence="3">
    <name type="scientific">Caenorhabditis brenneri</name>
    <name type="common">Nematode worm</name>
    <dbReference type="NCBI Taxonomy" id="135651"/>
    <lineage>
        <taxon>Eukaryota</taxon>
        <taxon>Metazoa</taxon>
        <taxon>Ecdysozoa</taxon>
        <taxon>Nematoda</taxon>
        <taxon>Chromadorea</taxon>
        <taxon>Rhabditida</taxon>
        <taxon>Rhabditina</taxon>
        <taxon>Rhabditomorpha</taxon>
        <taxon>Rhabditoidea</taxon>
        <taxon>Rhabditidae</taxon>
        <taxon>Peloderinae</taxon>
        <taxon>Caenorhabditis</taxon>
    </lineage>
</organism>
<dbReference type="AlphaFoldDB" id="G0NB89"/>
<dbReference type="EMBL" id="GL379857">
    <property type="protein sequence ID" value="EGT56878.1"/>
    <property type="molecule type" value="Genomic_DNA"/>
</dbReference>
<accession>G0NB89</accession>
<proteinExistence type="predicted"/>
<sequence length="124" mass="13016">MLPTGAVLAPNVAVNVSRGKRQALDVTVESNAKKTKTSEELSCDMDQGETPTSSTVIPDAETSKPIADLEKDSSVPMETDGFWLGVSRNSSAPEQIDVANQVAPTKATPAASDVIESSKTLNNQ</sequence>
<protein>
    <submittedName>
        <fullName evidence="2">Uncharacterized protein</fullName>
    </submittedName>
</protein>
<dbReference type="HOGENOM" id="CLU_2005917_0_0_1"/>
<evidence type="ECO:0000313" key="2">
    <source>
        <dbReference type="EMBL" id="EGT56878.1"/>
    </source>
</evidence>
<feature type="region of interest" description="Disordered" evidence="1">
    <location>
        <begin position="30"/>
        <end position="80"/>
    </location>
</feature>
<evidence type="ECO:0000256" key="1">
    <source>
        <dbReference type="SAM" id="MobiDB-lite"/>
    </source>
</evidence>
<dbReference type="Proteomes" id="UP000008068">
    <property type="component" value="Unassembled WGS sequence"/>
</dbReference>